<keyword evidence="2" id="KW-1185">Reference proteome</keyword>
<dbReference type="Proteomes" id="UP000823775">
    <property type="component" value="Unassembled WGS sequence"/>
</dbReference>
<reference evidence="1 2" key="1">
    <citation type="journal article" date="2021" name="BMC Genomics">
        <title>Datura genome reveals duplications of psychoactive alkaloid biosynthetic genes and high mutation rate following tissue culture.</title>
        <authorList>
            <person name="Rajewski A."/>
            <person name="Carter-House D."/>
            <person name="Stajich J."/>
            <person name="Litt A."/>
        </authorList>
    </citation>
    <scope>NUCLEOTIDE SEQUENCE [LARGE SCALE GENOMIC DNA]</scope>
    <source>
        <strain evidence="1">AR-01</strain>
    </source>
</reference>
<name>A0ABS8WKG4_DATST</name>
<comment type="caution">
    <text evidence="1">The sequence shown here is derived from an EMBL/GenBank/DDBJ whole genome shotgun (WGS) entry which is preliminary data.</text>
</comment>
<evidence type="ECO:0000313" key="2">
    <source>
        <dbReference type="Proteomes" id="UP000823775"/>
    </source>
</evidence>
<protein>
    <submittedName>
        <fullName evidence="1">Uncharacterized protein</fullName>
    </submittedName>
</protein>
<evidence type="ECO:0000313" key="1">
    <source>
        <dbReference type="EMBL" id="MCE3049945.1"/>
    </source>
</evidence>
<organism evidence="1 2">
    <name type="scientific">Datura stramonium</name>
    <name type="common">Jimsonweed</name>
    <name type="synonym">Common thornapple</name>
    <dbReference type="NCBI Taxonomy" id="4076"/>
    <lineage>
        <taxon>Eukaryota</taxon>
        <taxon>Viridiplantae</taxon>
        <taxon>Streptophyta</taxon>
        <taxon>Embryophyta</taxon>
        <taxon>Tracheophyta</taxon>
        <taxon>Spermatophyta</taxon>
        <taxon>Magnoliopsida</taxon>
        <taxon>eudicotyledons</taxon>
        <taxon>Gunneridae</taxon>
        <taxon>Pentapetalae</taxon>
        <taxon>asterids</taxon>
        <taxon>lamiids</taxon>
        <taxon>Solanales</taxon>
        <taxon>Solanaceae</taxon>
        <taxon>Solanoideae</taxon>
        <taxon>Datureae</taxon>
        <taxon>Datura</taxon>
    </lineage>
</organism>
<gene>
    <name evidence="1" type="ORF">HAX54_046161</name>
</gene>
<dbReference type="EMBL" id="JACEIK010007248">
    <property type="protein sequence ID" value="MCE3049945.1"/>
    <property type="molecule type" value="Genomic_DNA"/>
</dbReference>
<proteinExistence type="predicted"/>
<sequence length="76" mass="8362">FIPLATTIVPGTKKGFEEARLSSHRSHVMSGVGMSVIQGVVNKLYMTTTLFTYLYEAKSHRAIIISIDASKFPVMS</sequence>
<accession>A0ABS8WKG4</accession>
<feature type="non-terminal residue" evidence="1">
    <location>
        <position position="1"/>
    </location>
</feature>